<evidence type="ECO:0000313" key="2">
    <source>
        <dbReference type="EMBL" id="VBB10612.1"/>
    </source>
</evidence>
<dbReference type="Pfam" id="PF13472">
    <property type="entry name" value="Lipase_GDSL_2"/>
    <property type="match status" value="1"/>
</dbReference>
<evidence type="ECO:0000259" key="1">
    <source>
        <dbReference type="Pfam" id="PF13472"/>
    </source>
</evidence>
<feature type="domain" description="SGNH hydrolase-type esterase" evidence="1">
    <location>
        <begin position="39"/>
        <end position="224"/>
    </location>
</feature>
<organism evidence="2 3">
    <name type="scientific">Burkholderia stabilis</name>
    <dbReference type="NCBI Taxonomy" id="95485"/>
    <lineage>
        <taxon>Bacteria</taxon>
        <taxon>Pseudomonadati</taxon>
        <taxon>Pseudomonadota</taxon>
        <taxon>Betaproteobacteria</taxon>
        <taxon>Burkholderiales</taxon>
        <taxon>Burkholderiaceae</taxon>
        <taxon>Burkholderia</taxon>
        <taxon>Burkholderia cepacia complex</taxon>
    </lineage>
</organism>
<gene>
    <name evidence="2" type="ORF">BSTAB16_0719</name>
</gene>
<dbReference type="GO" id="GO:0016788">
    <property type="term" value="F:hydrolase activity, acting on ester bonds"/>
    <property type="evidence" value="ECO:0007669"/>
    <property type="project" value="UniProtKB-ARBA"/>
</dbReference>
<sequence length="243" mass="26048">MLLSCALAACGGGGDGGTTPTVAKQPTPAPAKTVLIEEYGDSTTHGLQIFNGVASVTPNSEPAVLQQLLQQQFGPAVTVSNEGVDGAEAAQLLNGTDKKHAPWDQQMAASKADIVTLNFMRNDSFYNSVPQPGLPQETPEEYGRIVTQLVQIARAHGKQVVLYEPNPVAFPEGNAAMLAYLDQLKQIVVAQQVPVVFNWEYSQGLADYPSLLSDGVHPTDALYRYNAQWASEVLAPMVQSLLR</sequence>
<proteinExistence type="predicted"/>
<accession>A0AAJ5N8I3</accession>
<dbReference type="InterPro" id="IPR051532">
    <property type="entry name" value="Ester_Hydrolysis_Enzymes"/>
</dbReference>
<dbReference type="PANTHER" id="PTHR30383">
    <property type="entry name" value="THIOESTERASE 1/PROTEASE 1/LYSOPHOSPHOLIPASE L1"/>
    <property type="match status" value="1"/>
</dbReference>
<dbReference type="RefSeq" id="WP_122166125.1">
    <property type="nucleotide sequence ID" value="NZ_LR025742.1"/>
</dbReference>
<dbReference type="SUPFAM" id="SSF52266">
    <property type="entry name" value="SGNH hydrolase"/>
    <property type="match status" value="1"/>
</dbReference>
<protein>
    <submittedName>
        <fullName evidence="2">GDSL-like Lipase/Acylhydrolase</fullName>
    </submittedName>
</protein>
<reference evidence="2 3" key="1">
    <citation type="submission" date="2017-11" db="EMBL/GenBank/DDBJ databases">
        <authorList>
            <person name="Seth-Smith MB H."/>
        </authorList>
    </citation>
    <scope>NUCLEOTIDE SEQUENCE [LARGE SCALE GENOMIC DNA]</scope>
    <source>
        <strain evidence="2">E</strain>
    </source>
</reference>
<dbReference type="InterPro" id="IPR036514">
    <property type="entry name" value="SGNH_hydro_sf"/>
</dbReference>
<dbReference type="InterPro" id="IPR013830">
    <property type="entry name" value="SGNH_hydro"/>
</dbReference>
<name>A0AAJ5N8I3_9BURK</name>
<dbReference type="Gene3D" id="3.40.50.1110">
    <property type="entry name" value="SGNH hydrolase"/>
    <property type="match status" value="1"/>
</dbReference>
<keyword evidence="3" id="KW-1185">Reference proteome</keyword>
<dbReference type="AlphaFoldDB" id="A0AAJ5N8I3"/>
<dbReference type="Proteomes" id="UP000268684">
    <property type="component" value="Chromosome I"/>
</dbReference>
<dbReference type="GeneID" id="71053212"/>
<dbReference type="EMBL" id="LR025742">
    <property type="protein sequence ID" value="VBB10612.1"/>
    <property type="molecule type" value="Genomic_DNA"/>
</dbReference>
<evidence type="ECO:0000313" key="3">
    <source>
        <dbReference type="Proteomes" id="UP000268684"/>
    </source>
</evidence>